<name>A0AAV5JGX7_9ROSI</name>
<dbReference type="EMBL" id="BPVZ01000035">
    <property type="protein sequence ID" value="GKV11728.1"/>
    <property type="molecule type" value="Genomic_DNA"/>
</dbReference>
<reference evidence="3 4" key="1">
    <citation type="journal article" date="2021" name="Commun. Biol.">
        <title>The genome of Shorea leprosula (Dipterocarpaceae) highlights the ecological relevance of drought in aseasonal tropical rainforests.</title>
        <authorList>
            <person name="Ng K.K.S."/>
            <person name="Kobayashi M.J."/>
            <person name="Fawcett J.A."/>
            <person name="Hatakeyama M."/>
            <person name="Paape T."/>
            <person name="Ng C.H."/>
            <person name="Ang C.C."/>
            <person name="Tnah L.H."/>
            <person name="Lee C.T."/>
            <person name="Nishiyama T."/>
            <person name="Sese J."/>
            <person name="O'Brien M.J."/>
            <person name="Copetti D."/>
            <person name="Mohd Noor M.I."/>
            <person name="Ong R.C."/>
            <person name="Putra M."/>
            <person name="Sireger I.Z."/>
            <person name="Indrioko S."/>
            <person name="Kosugi Y."/>
            <person name="Izuno A."/>
            <person name="Isagi Y."/>
            <person name="Lee S.L."/>
            <person name="Shimizu K.K."/>
        </authorList>
    </citation>
    <scope>NUCLEOTIDE SEQUENCE [LARGE SCALE GENOMIC DNA]</scope>
    <source>
        <strain evidence="3">214</strain>
    </source>
</reference>
<organism evidence="3 4">
    <name type="scientific">Rubroshorea leprosula</name>
    <dbReference type="NCBI Taxonomy" id="152421"/>
    <lineage>
        <taxon>Eukaryota</taxon>
        <taxon>Viridiplantae</taxon>
        <taxon>Streptophyta</taxon>
        <taxon>Embryophyta</taxon>
        <taxon>Tracheophyta</taxon>
        <taxon>Spermatophyta</taxon>
        <taxon>Magnoliopsida</taxon>
        <taxon>eudicotyledons</taxon>
        <taxon>Gunneridae</taxon>
        <taxon>Pentapetalae</taxon>
        <taxon>rosids</taxon>
        <taxon>malvids</taxon>
        <taxon>Malvales</taxon>
        <taxon>Dipterocarpaceae</taxon>
        <taxon>Rubroshorea</taxon>
    </lineage>
</organism>
<dbReference type="CDD" id="cd09272">
    <property type="entry name" value="RNase_HI_RT_Ty1"/>
    <property type="match status" value="1"/>
</dbReference>
<proteinExistence type="predicted"/>
<comment type="caution">
    <text evidence="3">The sequence shown here is derived from an EMBL/GenBank/DDBJ whole genome shotgun (WGS) entry which is preliminary data.</text>
</comment>
<feature type="domain" description="Reverse transcriptase Ty1/copia-type" evidence="2">
    <location>
        <begin position="504"/>
        <end position="708"/>
    </location>
</feature>
<accession>A0AAV5JGX7</accession>
<dbReference type="InterPro" id="IPR043502">
    <property type="entry name" value="DNA/RNA_pol_sf"/>
</dbReference>
<protein>
    <recommendedName>
        <fullName evidence="2">Reverse transcriptase Ty1/copia-type domain-containing protein</fullName>
    </recommendedName>
</protein>
<dbReference type="PANTHER" id="PTHR11439">
    <property type="entry name" value="GAG-POL-RELATED RETROTRANSPOSON"/>
    <property type="match status" value="1"/>
</dbReference>
<sequence>MNNTSQFLLSISFFTSIVRAQFLSILTVYKLTGFLDGSKPCPPAPIREVSDSPFELWIYQDQSIRHAILTSVSEPITPYISAVETSQQAWRTLANLYANHSVSEPITPYIYAVETSQQAWRTLANLYANHSRSKVFTLKERLQDTHHEGRTISEFLHQLKVLADELAAIDKPLTNDDLTVHVLNGIGPEFPEISASIRARDEPLSFEELHDRLVAHEESMHREETRIENTPVTAHFAAMPTRRLAGQGLATHYAASTSPNTNEWVIDSCANNHITTDLSNLALHSEYNGPDELIIEDGLALHKINFNFSFFFSSTRPSSIPGSSLSLATTDAFHHYQLTFAGLRHPNLAGCIASHCLRFRSGFLSLLLRYFLPSYYLPAAVNSLPSPSPSSSSSSPVSSSSPASVSPSPVTSSSSPSLAPIPSHPAPPNTHRTHSMVTRSLNNIFKPKQMHLATKHPFPATVEPSCVSQALRHPQWRRAMSDEFDALVRQGIWDLVPASPTQNVIGCFHQRLGHDYSNTFSPVIKPTTICTVFTIAVSQAWPIRQLDVNNAFLHGSVEEDLYMAQPADFINQNLPHHVCKLKKAIYGLKQAPHAWYIELKQFLLACGLVNSRSDCSLFIHNKSGIVIYVLVYVDDILITSNSTAFISDLINRLGQKFSLKDLGELSLFLDVEAVKTSTGLFLSQHQYINDLLQKSKMDGAKTVATPMSSSGLSPQSGSATLSDATAYRQLLSSLQYLSLTHPDISFAVNKLSQYMHCPTKLHWQAVKHILRYLKGTMFHGLLIRSSSSLALHAFSDSDWAADKDTFVATTSYLVFLGATLISWKASKQKAIARSSTEAEYRALAAASSKLVWVLHLLSELGLPSSTPPVLYYDNVGATYLSSNPVMHSHMKHIAIDLHFIHDLVDKRILRVSHVASADQLTNGLTKPLSSFRFALLRSKIGVVDGSTILWGRIKATADTALTMAQSQGKSSLNDSPNHSANQIICNN</sequence>
<keyword evidence="4" id="KW-1185">Reference proteome</keyword>
<evidence type="ECO:0000313" key="4">
    <source>
        <dbReference type="Proteomes" id="UP001054252"/>
    </source>
</evidence>
<dbReference type="Pfam" id="PF14223">
    <property type="entry name" value="Retrotran_gag_2"/>
    <property type="match status" value="1"/>
</dbReference>
<evidence type="ECO:0000256" key="1">
    <source>
        <dbReference type="SAM" id="MobiDB-lite"/>
    </source>
</evidence>
<dbReference type="SUPFAM" id="SSF56672">
    <property type="entry name" value="DNA/RNA polymerases"/>
    <property type="match status" value="1"/>
</dbReference>
<evidence type="ECO:0000313" key="3">
    <source>
        <dbReference type="EMBL" id="GKV11728.1"/>
    </source>
</evidence>
<feature type="compositionally biased region" description="Low complexity" evidence="1">
    <location>
        <begin position="387"/>
        <end position="421"/>
    </location>
</feature>
<evidence type="ECO:0000259" key="2">
    <source>
        <dbReference type="Pfam" id="PF07727"/>
    </source>
</evidence>
<dbReference type="Proteomes" id="UP001054252">
    <property type="component" value="Unassembled WGS sequence"/>
</dbReference>
<dbReference type="Pfam" id="PF07727">
    <property type="entry name" value="RVT_2"/>
    <property type="match status" value="1"/>
</dbReference>
<gene>
    <name evidence="3" type="ORF">SLEP1_g22953</name>
</gene>
<feature type="region of interest" description="Disordered" evidence="1">
    <location>
        <begin position="967"/>
        <end position="987"/>
    </location>
</feature>
<dbReference type="PANTHER" id="PTHR11439:SF450">
    <property type="entry name" value="REVERSE TRANSCRIPTASE TY1_COPIA-TYPE DOMAIN-CONTAINING PROTEIN"/>
    <property type="match status" value="1"/>
</dbReference>
<dbReference type="InterPro" id="IPR013103">
    <property type="entry name" value="RVT_2"/>
</dbReference>
<feature type="region of interest" description="Disordered" evidence="1">
    <location>
        <begin position="387"/>
        <end position="434"/>
    </location>
</feature>
<dbReference type="AlphaFoldDB" id="A0AAV5JGX7"/>